<protein>
    <submittedName>
        <fullName evidence="1">Uncharacterized protein</fullName>
    </submittedName>
</protein>
<sequence>MRIIRTALKNFRRYLTIARQQSSGSNSFDKTSSDNINTLNINNCAKTQKNEHEIVDMAPLATLINARVKVAESFKLIIILAYMHTGSTYIGNLLSQHPGTFYQYEALRNLQMATMAAGRVRYLNGTVV</sequence>
<dbReference type="InterPro" id="IPR027417">
    <property type="entry name" value="P-loop_NTPase"/>
</dbReference>
<accession>A0A9D4H7G9</accession>
<organism evidence="1 2">
    <name type="scientific">Dreissena polymorpha</name>
    <name type="common">Zebra mussel</name>
    <name type="synonym">Mytilus polymorpha</name>
    <dbReference type="NCBI Taxonomy" id="45954"/>
    <lineage>
        <taxon>Eukaryota</taxon>
        <taxon>Metazoa</taxon>
        <taxon>Spiralia</taxon>
        <taxon>Lophotrochozoa</taxon>
        <taxon>Mollusca</taxon>
        <taxon>Bivalvia</taxon>
        <taxon>Autobranchia</taxon>
        <taxon>Heteroconchia</taxon>
        <taxon>Euheterodonta</taxon>
        <taxon>Imparidentia</taxon>
        <taxon>Neoheterodontei</taxon>
        <taxon>Myida</taxon>
        <taxon>Dreissenoidea</taxon>
        <taxon>Dreissenidae</taxon>
        <taxon>Dreissena</taxon>
    </lineage>
</organism>
<evidence type="ECO:0000313" key="1">
    <source>
        <dbReference type="EMBL" id="KAH3829885.1"/>
    </source>
</evidence>
<dbReference type="AlphaFoldDB" id="A0A9D4H7G9"/>
<reference evidence="1" key="2">
    <citation type="submission" date="2020-11" db="EMBL/GenBank/DDBJ databases">
        <authorList>
            <person name="McCartney M.A."/>
            <person name="Auch B."/>
            <person name="Kono T."/>
            <person name="Mallez S."/>
            <person name="Becker A."/>
            <person name="Gohl D.M."/>
            <person name="Silverstein K.A.T."/>
            <person name="Koren S."/>
            <person name="Bechman K.B."/>
            <person name="Herman A."/>
            <person name="Abrahante J.E."/>
            <person name="Garbe J."/>
        </authorList>
    </citation>
    <scope>NUCLEOTIDE SEQUENCE</scope>
    <source>
        <strain evidence="1">Duluth1</strain>
        <tissue evidence="1">Whole animal</tissue>
    </source>
</reference>
<comment type="caution">
    <text evidence="1">The sequence shown here is derived from an EMBL/GenBank/DDBJ whole genome shotgun (WGS) entry which is preliminary data.</text>
</comment>
<keyword evidence="2" id="KW-1185">Reference proteome</keyword>
<dbReference type="Proteomes" id="UP000828390">
    <property type="component" value="Unassembled WGS sequence"/>
</dbReference>
<name>A0A9D4H7G9_DREPO</name>
<dbReference type="EMBL" id="JAIWYP010000004">
    <property type="protein sequence ID" value="KAH3829885.1"/>
    <property type="molecule type" value="Genomic_DNA"/>
</dbReference>
<reference evidence="1" key="1">
    <citation type="journal article" date="2019" name="bioRxiv">
        <title>The Genome of the Zebra Mussel, Dreissena polymorpha: A Resource for Invasive Species Research.</title>
        <authorList>
            <person name="McCartney M.A."/>
            <person name="Auch B."/>
            <person name="Kono T."/>
            <person name="Mallez S."/>
            <person name="Zhang Y."/>
            <person name="Obille A."/>
            <person name="Becker A."/>
            <person name="Abrahante J.E."/>
            <person name="Garbe J."/>
            <person name="Badalamenti J.P."/>
            <person name="Herman A."/>
            <person name="Mangelson H."/>
            <person name="Liachko I."/>
            <person name="Sullivan S."/>
            <person name="Sone E.D."/>
            <person name="Koren S."/>
            <person name="Silverstein K.A.T."/>
            <person name="Beckman K.B."/>
            <person name="Gohl D.M."/>
        </authorList>
    </citation>
    <scope>NUCLEOTIDE SEQUENCE</scope>
    <source>
        <strain evidence="1">Duluth1</strain>
        <tissue evidence="1">Whole animal</tissue>
    </source>
</reference>
<proteinExistence type="predicted"/>
<gene>
    <name evidence="1" type="ORF">DPMN_103116</name>
</gene>
<evidence type="ECO:0000313" key="2">
    <source>
        <dbReference type="Proteomes" id="UP000828390"/>
    </source>
</evidence>
<dbReference type="Gene3D" id="3.40.50.300">
    <property type="entry name" value="P-loop containing nucleotide triphosphate hydrolases"/>
    <property type="match status" value="1"/>
</dbReference>